<name>A0ACA9N4Z8_9GLOM</name>
<feature type="non-terminal residue" evidence="1">
    <location>
        <position position="40"/>
    </location>
</feature>
<reference evidence="1" key="1">
    <citation type="submission" date="2021-06" db="EMBL/GenBank/DDBJ databases">
        <authorList>
            <person name="Kallberg Y."/>
            <person name="Tangrot J."/>
            <person name="Rosling A."/>
        </authorList>
    </citation>
    <scope>NUCLEOTIDE SEQUENCE</scope>
    <source>
        <strain evidence="1">AU212A</strain>
    </source>
</reference>
<keyword evidence="2" id="KW-1185">Reference proteome</keyword>
<dbReference type="Proteomes" id="UP000789860">
    <property type="component" value="Unassembled WGS sequence"/>
</dbReference>
<evidence type="ECO:0000313" key="1">
    <source>
        <dbReference type="EMBL" id="CAG8635226.1"/>
    </source>
</evidence>
<dbReference type="EMBL" id="CAJVPM010020485">
    <property type="protein sequence ID" value="CAG8635226.1"/>
    <property type="molecule type" value="Genomic_DNA"/>
</dbReference>
<comment type="caution">
    <text evidence="1">The sequence shown here is derived from an EMBL/GenBank/DDBJ whole genome shotgun (WGS) entry which is preliminary data.</text>
</comment>
<protein>
    <submittedName>
        <fullName evidence="1">3531_t:CDS:1</fullName>
    </submittedName>
</protein>
<proteinExistence type="predicted"/>
<organism evidence="1 2">
    <name type="scientific">Scutellospora calospora</name>
    <dbReference type="NCBI Taxonomy" id="85575"/>
    <lineage>
        <taxon>Eukaryota</taxon>
        <taxon>Fungi</taxon>
        <taxon>Fungi incertae sedis</taxon>
        <taxon>Mucoromycota</taxon>
        <taxon>Glomeromycotina</taxon>
        <taxon>Glomeromycetes</taxon>
        <taxon>Diversisporales</taxon>
        <taxon>Gigasporaceae</taxon>
        <taxon>Scutellospora</taxon>
    </lineage>
</organism>
<evidence type="ECO:0000313" key="2">
    <source>
        <dbReference type="Proteomes" id="UP000789860"/>
    </source>
</evidence>
<accession>A0ACA9N4Z8</accession>
<gene>
    <name evidence="1" type="ORF">SCALOS_LOCUS8115</name>
</gene>
<sequence>MVYDRRQIRGITDLSSRIHDVSHEDISRENINYNDIKHCD</sequence>